<name>A0A1R2CI44_9CILI</name>
<comment type="caution">
    <text evidence="2">The sequence shown here is derived from an EMBL/GenBank/DDBJ whole genome shotgun (WGS) entry which is preliminary data.</text>
</comment>
<keyword evidence="3" id="KW-1185">Reference proteome</keyword>
<protein>
    <submittedName>
        <fullName evidence="2">Uncharacterized protein</fullName>
    </submittedName>
</protein>
<dbReference type="EMBL" id="MPUH01000144">
    <property type="protein sequence ID" value="OMJ88677.1"/>
    <property type="molecule type" value="Genomic_DNA"/>
</dbReference>
<accession>A0A1R2CI44</accession>
<reference evidence="2 3" key="1">
    <citation type="submission" date="2016-11" db="EMBL/GenBank/DDBJ databases">
        <title>The macronuclear genome of Stentor coeruleus: a giant cell with tiny introns.</title>
        <authorList>
            <person name="Slabodnick M."/>
            <person name="Ruby J.G."/>
            <person name="Reiff S.B."/>
            <person name="Swart E.C."/>
            <person name="Gosai S."/>
            <person name="Prabakaran S."/>
            <person name="Witkowska E."/>
            <person name="Larue G.E."/>
            <person name="Fisher S."/>
            <person name="Freeman R.M."/>
            <person name="Gunawardena J."/>
            <person name="Chu W."/>
            <person name="Stover N.A."/>
            <person name="Gregory B.D."/>
            <person name="Nowacki M."/>
            <person name="Derisi J."/>
            <person name="Roy S.W."/>
            <person name="Marshall W.F."/>
            <person name="Sood P."/>
        </authorList>
    </citation>
    <scope>NUCLEOTIDE SEQUENCE [LARGE SCALE GENOMIC DNA]</scope>
    <source>
        <strain evidence="2">WM001</strain>
    </source>
</reference>
<feature type="coiled-coil region" evidence="1">
    <location>
        <begin position="347"/>
        <end position="381"/>
    </location>
</feature>
<dbReference type="AlphaFoldDB" id="A0A1R2CI44"/>
<evidence type="ECO:0000256" key="1">
    <source>
        <dbReference type="SAM" id="Coils"/>
    </source>
</evidence>
<gene>
    <name evidence="2" type="ORF">SteCoe_9295</name>
</gene>
<evidence type="ECO:0000313" key="3">
    <source>
        <dbReference type="Proteomes" id="UP000187209"/>
    </source>
</evidence>
<dbReference type="Proteomes" id="UP000187209">
    <property type="component" value="Unassembled WGS sequence"/>
</dbReference>
<proteinExistence type="predicted"/>
<organism evidence="2 3">
    <name type="scientific">Stentor coeruleus</name>
    <dbReference type="NCBI Taxonomy" id="5963"/>
    <lineage>
        <taxon>Eukaryota</taxon>
        <taxon>Sar</taxon>
        <taxon>Alveolata</taxon>
        <taxon>Ciliophora</taxon>
        <taxon>Postciliodesmatophora</taxon>
        <taxon>Heterotrichea</taxon>
        <taxon>Heterotrichida</taxon>
        <taxon>Stentoridae</taxon>
        <taxon>Stentor</taxon>
    </lineage>
</organism>
<sequence>MAELLDFNKKTLIPPYEELTFEVLRNLLVKIVNTLYHHTNIQNQILSTFNEEFKIRPTYSEIIGFVCKRSEPEDSNKTFVALNVMHEISNELERKVEQTTSLTNDNIEDNKQQLKAFREFTMESFRRVYTEMNKHSEERKNVINFVRNVKIIEGKKTRLCAIFTKWKNIAHSKKRSRELFKRIFKKKDMKRVKRGWNRLKGAYLLTRMKKFEGNSVKALLRADDCQNKLLSVLPEVLAMKQNKANTEDLLKLAGAVQRTNYESVFKDLAGMIKEDTSKLNEEMQMIQENFISQLKDFDKQLKAIEISMKNHEGFKEMSTIKVQLGSLSNSCLLLNEKIARIDYCNKKEDNEFKLEVLTKQIQQLENRMLNISSSQDNLQDQAVYLRSMLQLNRPTSKTTFKMSSTTATRIMDQTANTSQVIENDLNVSGFYLKPSKRVASANPGKQRIFSNGRKHHIPTSFSSSLSCNDSPHIWFNKGMQN</sequence>
<keyword evidence="1" id="KW-0175">Coiled coil</keyword>
<evidence type="ECO:0000313" key="2">
    <source>
        <dbReference type="EMBL" id="OMJ88677.1"/>
    </source>
</evidence>